<evidence type="ECO:0000313" key="2">
    <source>
        <dbReference type="Proteomes" id="UP001190700"/>
    </source>
</evidence>
<keyword evidence="2" id="KW-1185">Reference proteome</keyword>
<protein>
    <submittedName>
        <fullName evidence="1">Uncharacterized protein</fullName>
    </submittedName>
</protein>
<evidence type="ECO:0000313" key="1">
    <source>
        <dbReference type="EMBL" id="KAK3266961.1"/>
    </source>
</evidence>
<organism evidence="1 2">
    <name type="scientific">Cymbomonas tetramitiformis</name>
    <dbReference type="NCBI Taxonomy" id="36881"/>
    <lineage>
        <taxon>Eukaryota</taxon>
        <taxon>Viridiplantae</taxon>
        <taxon>Chlorophyta</taxon>
        <taxon>Pyramimonadophyceae</taxon>
        <taxon>Pyramimonadales</taxon>
        <taxon>Pyramimonadaceae</taxon>
        <taxon>Cymbomonas</taxon>
    </lineage>
</organism>
<name>A0AAE0FX79_9CHLO</name>
<dbReference type="EMBL" id="LGRX02012704">
    <property type="protein sequence ID" value="KAK3266961.1"/>
    <property type="molecule type" value="Genomic_DNA"/>
</dbReference>
<accession>A0AAE0FX79</accession>
<proteinExistence type="predicted"/>
<sequence>MHQKRTCVLRKEAIPALVDSDDDDEDELAGMRALYDSSEEAEDEAMPSLMESDYEDEAEIFNISVQLKRMIRTGKYTFATDFIMDGCGLSEHRYEALWKMHIIPALTGDTDIANVVSPGFNSSFDRTRFQLSNTITQPVLMILDTHAKKSRTSQRRAGPTGSSVLWAGSAILSNIRASRELLAARWDQAARNGGAFTYQHPGGEPH</sequence>
<gene>
    <name evidence="1" type="ORF">CYMTET_24450</name>
</gene>
<reference evidence="1 2" key="1">
    <citation type="journal article" date="2015" name="Genome Biol. Evol.">
        <title>Comparative Genomics of a Bacterivorous Green Alga Reveals Evolutionary Causalities and Consequences of Phago-Mixotrophic Mode of Nutrition.</title>
        <authorList>
            <person name="Burns J.A."/>
            <person name="Paasch A."/>
            <person name="Narechania A."/>
            <person name="Kim E."/>
        </authorList>
    </citation>
    <scope>NUCLEOTIDE SEQUENCE [LARGE SCALE GENOMIC DNA]</scope>
    <source>
        <strain evidence="1 2">PLY_AMNH</strain>
    </source>
</reference>
<dbReference type="Proteomes" id="UP001190700">
    <property type="component" value="Unassembled WGS sequence"/>
</dbReference>
<comment type="caution">
    <text evidence="1">The sequence shown here is derived from an EMBL/GenBank/DDBJ whole genome shotgun (WGS) entry which is preliminary data.</text>
</comment>
<dbReference type="AlphaFoldDB" id="A0AAE0FX79"/>